<keyword evidence="7 9" id="KW-0460">Magnesium</keyword>
<evidence type="ECO:0000256" key="9">
    <source>
        <dbReference type="RuleBase" id="RU361205"/>
    </source>
</evidence>
<dbReference type="PROSITE" id="PS00792">
    <property type="entry name" value="DHPS_1"/>
    <property type="match status" value="1"/>
</dbReference>
<dbReference type="InterPro" id="IPR045031">
    <property type="entry name" value="DHP_synth-like"/>
</dbReference>
<sequence length="273" mass="29335">MQFKDTVIDLSTPKVMGILNVTPDSFSDGGHYKQLDMAIKHAEKMASEGAVFIDVGGESTRPGAADVSLQQELDRVIPVIEKITTSLDVIVSIDTSKADVMREAVKAGAGLINDVRALQEEGALRAAAEANVPICLMHMQGQPRTMQNAPSYENVVEDVMLFLRSRIEACVKAGINDKSILLDPGFGFGKRVEDNYQILKHLAQFSRLACPLLVGLSRKSMLGAVTQRDVDERLAGSIAGATLCALNGASVIRVHDVKETVDAVSVVTAMQTL</sequence>
<comment type="catalytic activity">
    <reaction evidence="1">
        <text>(7,8-dihydropterin-6-yl)methyl diphosphate + 4-aminobenzoate = 7,8-dihydropteroate + diphosphate</text>
        <dbReference type="Rhea" id="RHEA:19949"/>
        <dbReference type="ChEBI" id="CHEBI:17836"/>
        <dbReference type="ChEBI" id="CHEBI:17839"/>
        <dbReference type="ChEBI" id="CHEBI:33019"/>
        <dbReference type="ChEBI" id="CHEBI:72950"/>
        <dbReference type="EC" id="2.5.1.15"/>
    </reaction>
</comment>
<keyword evidence="8 9" id="KW-0289">Folate biosynthesis</keyword>
<dbReference type="NCBIfam" id="TIGR01496">
    <property type="entry name" value="DHPS"/>
    <property type="match status" value="1"/>
</dbReference>
<evidence type="ECO:0000256" key="1">
    <source>
        <dbReference type="ARBA" id="ARBA00000012"/>
    </source>
</evidence>
<organism evidence="11 12">
    <name type="scientific">Fluctibacter corallii</name>
    <dbReference type="NCBI Taxonomy" id="2984329"/>
    <lineage>
        <taxon>Bacteria</taxon>
        <taxon>Pseudomonadati</taxon>
        <taxon>Pseudomonadota</taxon>
        <taxon>Gammaproteobacteria</taxon>
        <taxon>Alteromonadales</taxon>
        <taxon>Alteromonadaceae</taxon>
        <taxon>Fluctibacter</taxon>
    </lineage>
</organism>
<gene>
    <name evidence="11" type="primary">folP</name>
    <name evidence="11" type="ORF">OE749_04670</name>
</gene>
<name>A0ABT3A5S5_9ALTE</name>
<accession>A0ABT3A5S5</accession>
<dbReference type="PROSITE" id="PS50972">
    <property type="entry name" value="PTERIN_BINDING"/>
    <property type="match status" value="1"/>
</dbReference>
<dbReference type="PANTHER" id="PTHR20941">
    <property type="entry name" value="FOLATE SYNTHESIS PROTEINS"/>
    <property type="match status" value="1"/>
</dbReference>
<dbReference type="InterPro" id="IPR000489">
    <property type="entry name" value="Pterin-binding_dom"/>
</dbReference>
<comment type="pathway">
    <text evidence="3 9">Cofactor biosynthesis; tetrahydrofolate biosynthesis; 7,8-dihydrofolate from 2-amino-4-hydroxy-6-hydroxymethyl-7,8-dihydropteridine diphosphate and 4-aminobenzoate: step 1/2.</text>
</comment>
<keyword evidence="6 9" id="KW-0479">Metal-binding</keyword>
<evidence type="ECO:0000256" key="3">
    <source>
        <dbReference type="ARBA" id="ARBA00004763"/>
    </source>
</evidence>
<dbReference type="EC" id="2.5.1.15" evidence="4 9"/>
<reference evidence="11 12" key="1">
    <citation type="submission" date="2022-10" db="EMBL/GenBank/DDBJ databases">
        <title>Aestuariibacter sp. AA17 isolated from Montipora capitata coral fragment.</title>
        <authorList>
            <person name="Emsley S.A."/>
            <person name="Pfannmuller K.M."/>
            <person name="Loughran R.M."/>
            <person name="Shlafstein M."/>
            <person name="Papke E."/>
            <person name="Saw J.H."/>
            <person name="Ushijima B."/>
            <person name="Videau P."/>
        </authorList>
    </citation>
    <scope>NUCLEOTIDE SEQUENCE [LARGE SCALE GENOMIC DNA]</scope>
    <source>
        <strain evidence="11 12">AA17</strain>
    </source>
</reference>
<comment type="similarity">
    <text evidence="9">Belongs to the DHPS family.</text>
</comment>
<feature type="domain" description="Pterin-binding" evidence="10">
    <location>
        <begin position="13"/>
        <end position="265"/>
    </location>
</feature>
<dbReference type="PANTHER" id="PTHR20941:SF1">
    <property type="entry name" value="FOLIC ACID SYNTHESIS PROTEIN FOL1"/>
    <property type="match status" value="1"/>
</dbReference>
<comment type="function">
    <text evidence="9">Catalyzes the condensation of para-aminobenzoate (pABA) with 6-hydroxymethyl-7,8-dihydropterin diphosphate (DHPt-PP) to form 7,8-dihydropteroate (H2Pte), the immediate precursor of folate derivatives.</text>
</comment>
<dbReference type="Gene3D" id="3.20.20.20">
    <property type="entry name" value="Dihydropteroate synthase-like"/>
    <property type="match status" value="1"/>
</dbReference>
<evidence type="ECO:0000256" key="4">
    <source>
        <dbReference type="ARBA" id="ARBA00012458"/>
    </source>
</evidence>
<dbReference type="Proteomes" id="UP001652504">
    <property type="component" value="Unassembled WGS sequence"/>
</dbReference>
<dbReference type="EMBL" id="JAOWKX010000002">
    <property type="protein sequence ID" value="MCV2883985.1"/>
    <property type="molecule type" value="Genomic_DNA"/>
</dbReference>
<keyword evidence="5 9" id="KW-0808">Transferase</keyword>
<dbReference type="InterPro" id="IPR011005">
    <property type="entry name" value="Dihydropteroate_synth-like_sf"/>
</dbReference>
<dbReference type="SUPFAM" id="SSF51717">
    <property type="entry name" value="Dihydropteroate synthetase-like"/>
    <property type="match status" value="1"/>
</dbReference>
<comment type="cofactor">
    <cofactor evidence="2 9">
        <name>Mg(2+)</name>
        <dbReference type="ChEBI" id="CHEBI:18420"/>
    </cofactor>
</comment>
<evidence type="ECO:0000259" key="10">
    <source>
        <dbReference type="PROSITE" id="PS50972"/>
    </source>
</evidence>
<evidence type="ECO:0000313" key="11">
    <source>
        <dbReference type="EMBL" id="MCV2883985.1"/>
    </source>
</evidence>
<evidence type="ECO:0000256" key="5">
    <source>
        <dbReference type="ARBA" id="ARBA00022679"/>
    </source>
</evidence>
<evidence type="ECO:0000313" key="12">
    <source>
        <dbReference type="Proteomes" id="UP001652504"/>
    </source>
</evidence>
<dbReference type="Pfam" id="PF00809">
    <property type="entry name" value="Pterin_bind"/>
    <property type="match status" value="1"/>
</dbReference>
<dbReference type="CDD" id="cd00739">
    <property type="entry name" value="DHPS"/>
    <property type="match status" value="1"/>
</dbReference>
<comment type="caution">
    <text evidence="11">The sequence shown here is derived from an EMBL/GenBank/DDBJ whole genome shotgun (WGS) entry which is preliminary data.</text>
</comment>
<evidence type="ECO:0000256" key="6">
    <source>
        <dbReference type="ARBA" id="ARBA00022723"/>
    </source>
</evidence>
<evidence type="ECO:0000256" key="8">
    <source>
        <dbReference type="ARBA" id="ARBA00022909"/>
    </source>
</evidence>
<evidence type="ECO:0000256" key="7">
    <source>
        <dbReference type="ARBA" id="ARBA00022842"/>
    </source>
</evidence>
<dbReference type="InterPro" id="IPR006390">
    <property type="entry name" value="DHP_synth_dom"/>
</dbReference>
<protein>
    <recommendedName>
        <fullName evidence="4 9">Dihydropteroate synthase</fullName>
        <shortName evidence="9">DHPS</shortName>
        <ecNumber evidence="4 9">2.5.1.15</ecNumber>
    </recommendedName>
    <alternativeName>
        <fullName evidence="9">Dihydropteroate pyrophosphorylase</fullName>
    </alternativeName>
</protein>
<evidence type="ECO:0000256" key="2">
    <source>
        <dbReference type="ARBA" id="ARBA00001946"/>
    </source>
</evidence>
<keyword evidence="12" id="KW-1185">Reference proteome</keyword>
<proteinExistence type="inferred from homology"/>
<dbReference type="GO" id="GO:0004156">
    <property type="term" value="F:dihydropteroate synthase activity"/>
    <property type="evidence" value="ECO:0007669"/>
    <property type="project" value="UniProtKB-EC"/>
</dbReference>
<dbReference type="RefSeq" id="WP_263711198.1">
    <property type="nucleotide sequence ID" value="NZ_JAOWKX010000002.1"/>
</dbReference>